<name>A0A6C0JEY3_9ZZZZ</name>
<accession>A0A6C0JEY3</accession>
<reference evidence="1" key="1">
    <citation type="journal article" date="2020" name="Nature">
        <title>Giant virus diversity and host interactions through global metagenomics.</title>
        <authorList>
            <person name="Schulz F."/>
            <person name="Roux S."/>
            <person name="Paez-Espino D."/>
            <person name="Jungbluth S."/>
            <person name="Walsh D.A."/>
            <person name="Denef V.J."/>
            <person name="McMahon K.D."/>
            <person name="Konstantinidis K.T."/>
            <person name="Eloe-Fadrosh E.A."/>
            <person name="Kyrpides N.C."/>
            <person name="Woyke T."/>
        </authorList>
    </citation>
    <scope>NUCLEOTIDE SEQUENCE</scope>
    <source>
        <strain evidence="1">GVMAG-M-3300026093-6</strain>
    </source>
</reference>
<proteinExistence type="predicted"/>
<organism evidence="1">
    <name type="scientific">viral metagenome</name>
    <dbReference type="NCBI Taxonomy" id="1070528"/>
    <lineage>
        <taxon>unclassified sequences</taxon>
        <taxon>metagenomes</taxon>
        <taxon>organismal metagenomes</taxon>
    </lineage>
</organism>
<sequence length="203" mass="24609">MVHLILDFKDIPKESINNNVSYYYKKSIIPINSNYHLHLYPYYTNSPYKYRDFFDKDDFNKLLNLNREKKPISHKKYNMGTYYIPELNKGSISNYEIVPVITNKYNIIKNKYKIKNIVTISRDSITNSIYNFFKIKYGNIYEKNNPIFYNFIASSIEKNKYYNIIKWKPLQEYIIDNYDYYEIDISDFINNDTINLMLICEIQ</sequence>
<dbReference type="AlphaFoldDB" id="A0A6C0JEY3"/>
<dbReference type="EMBL" id="MN740381">
    <property type="protein sequence ID" value="QHU03451.1"/>
    <property type="molecule type" value="Genomic_DNA"/>
</dbReference>
<protein>
    <submittedName>
        <fullName evidence="1">Uncharacterized protein</fullName>
    </submittedName>
</protein>
<evidence type="ECO:0000313" key="1">
    <source>
        <dbReference type="EMBL" id="QHU03451.1"/>
    </source>
</evidence>